<evidence type="ECO:0000313" key="1">
    <source>
        <dbReference type="EMBL" id="KAH1121284.1"/>
    </source>
</evidence>
<sequence length="91" mass="9941">METRGRAKKASGLRDMFPALKGDMKEAFDVVEGCTIELNSVKDQLKGHVMNAFNGKVDEMQGVLTSTMGKLIEKDDALEAMLIALKGKLKP</sequence>
<organism evidence="1 2">
    <name type="scientific">Gossypium stocksii</name>
    <dbReference type="NCBI Taxonomy" id="47602"/>
    <lineage>
        <taxon>Eukaryota</taxon>
        <taxon>Viridiplantae</taxon>
        <taxon>Streptophyta</taxon>
        <taxon>Embryophyta</taxon>
        <taxon>Tracheophyta</taxon>
        <taxon>Spermatophyta</taxon>
        <taxon>Magnoliopsida</taxon>
        <taxon>eudicotyledons</taxon>
        <taxon>Gunneridae</taxon>
        <taxon>Pentapetalae</taxon>
        <taxon>rosids</taxon>
        <taxon>malvids</taxon>
        <taxon>Malvales</taxon>
        <taxon>Malvaceae</taxon>
        <taxon>Malvoideae</taxon>
        <taxon>Gossypium</taxon>
    </lineage>
</organism>
<proteinExistence type="predicted"/>
<evidence type="ECO:0000313" key="2">
    <source>
        <dbReference type="Proteomes" id="UP000828251"/>
    </source>
</evidence>
<dbReference type="OrthoDB" id="982210at2759"/>
<accession>A0A9D3WBX5</accession>
<dbReference type="Proteomes" id="UP000828251">
    <property type="component" value="Unassembled WGS sequence"/>
</dbReference>
<reference evidence="1 2" key="1">
    <citation type="journal article" date="2021" name="Plant Biotechnol. J.">
        <title>Multi-omics assisted identification of the key and species-specific regulatory components of drought-tolerant mechanisms in Gossypium stocksii.</title>
        <authorList>
            <person name="Yu D."/>
            <person name="Ke L."/>
            <person name="Zhang D."/>
            <person name="Wu Y."/>
            <person name="Sun Y."/>
            <person name="Mei J."/>
            <person name="Sun J."/>
            <person name="Sun Y."/>
        </authorList>
    </citation>
    <scope>NUCLEOTIDE SEQUENCE [LARGE SCALE GENOMIC DNA]</scope>
    <source>
        <strain evidence="2">cv. E1</strain>
        <tissue evidence="1">Leaf</tissue>
    </source>
</reference>
<keyword evidence="2" id="KW-1185">Reference proteome</keyword>
<dbReference type="EMBL" id="JAIQCV010000002">
    <property type="protein sequence ID" value="KAH1121284.1"/>
    <property type="molecule type" value="Genomic_DNA"/>
</dbReference>
<gene>
    <name evidence="1" type="ORF">J1N35_004444</name>
</gene>
<comment type="caution">
    <text evidence="1">The sequence shown here is derived from an EMBL/GenBank/DDBJ whole genome shotgun (WGS) entry which is preliminary data.</text>
</comment>
<dbReference type="AlphaFoldDB" id="A0A9D3WBX5"/>
<name>A0A9D3WBX5_9ROSI</name>
<protein>
    <submittedName>
        <fullName evidence="1">Uncharacterized protein</fullName>
    </submittedName>
</protein>